<dbReference type="Proteomes" id="UP001159428">
    <property type="component" value="Unassembled WGS sequence"/>
</dbReference>
<proteinExistence type="predicted"/>
<dbReference type="EMBL" id="CALNXJ010000027">
    <property type="protein sequence ID" value="CAH3133187.1"/>
    <property type="molecule type" value="Genomic_DNA"/>
</dbReference>
<dbReference type="AlphaFoldDB" id="A0AAU9X1L6"/>
<protein>
    <recommendedName>
        <fullName evidence="1">C2H2-type domain-containing protein</fullName>
    </recommendedName>
</protein>
<keyword evidence="3" id="KW-1185">Reference proteome</keyword>
<feature type="domain" description="C2H2-type" evidence="1">
    <location>
        <begin position="201"/>
        <end position="225"/>
    </location>
</feature>
<accession>A0AAU9X1L6</accession>
<dbReference type="PANTHER" id="PTHR33845">
    <property type="entry name" value="C2H2-TYPE DOMAIN-CONTAINING PROTEIN"/>
    <property type="match status" value="1"/>
</dbReference>
<evidence type="ECO:0000313" key="2">
    <source>
        <dbReference type="EMBL" id="CAH3133187.1"/>
    </source>
</evidence>
<sequence>DVSPVRHTLSVPWTTAHERNKRRYLRKAQQCISAMLDVLAPENLQELWTELCDRYAVCSDSQVVHAVEASEVPDHCRIYALSDPSNAEFRGSCDHLYNESCEQCYDLQEVFTLNRKVWRAFNVGSGKVVPWAKFEGVMKQPEKLEILDPPSPNPSGSPTFKIVGHRHIKKSSVKADFSTESENQDRRCIGEYKPDGMLFPCPEEGCVKVYSRFANLQTHLDTGKHQMMLEQETLYDKAKREYSSKLTEGRSQIPSVQVAAQSKSDGLPPLPMGWALKKIKKKVRFTKKQTEFLTDQFQKGEYSGLESNPQEVSKTMSLARDQAGECQFQPDEVLTSQQISGFFSRLSRKKRLEVTAANNEAKPSEVSEVDMESVDEDEISAEAEKHLSAVCANVMRDVAIQHPIVSFDLNICELVQKRTITTLRVDRLRDMCIDHGLDISDISPQKRKKPFIARLTQLVQECTCSSK</sequence>
<dbReference type="PANTHER" id="PTHR33845:SF1">
    <property type="entry name" value="C2H2-TYPE DOMAIN-CONTAINING PROTEIN"/>
    <property type="match status" value="1"/>
</dbReference>
<name>A0AAU9X1L6_9CNID</name>
<reference evidence="2 3" key="1">
    <citation type="submission" date="2022-05" db="EMBL/GenBank/DDBJ databases">
        <authorList>
            <consortium name="Genoscope - CEA"/>
            <person name="William W."/>
        </authorList>
    </citation>
    <scope>NUCLEOTIDE SEQUENCE [LARGE SCALE GENOMIC DNA]</scope>
</reference>
<dbReference type="InterPro" id="IPR013087">
    <property type="entry name" value="Znf_C2H2_type"/>
</dbReference>
<feature type="non-terminal residue" evidence="2">
    <location>
        <position position="1"/>
    </location>
</feature>
<evidence type="ECO:0000259" key="1">
    <source>
        <dbReference type="PROSITE" id="PS00028"/>
    </source>
</evidence>
<gene>
    <name evidence="2" type="ORF">PMEA_00015423</name>
</gene>
<dbReference type="PROSITE" id="PS00028">
    <property type="entry name" value="ZINC_FINGER_C2H2_1"/>
    <property type="match status" value="1"/>
</dbReference>
<evidence type="ECO:0000313" key="3">
    <source>
        <dbReference type="Proteomes" id="UP001159428"/>
    </source>
</evidence>
<organism evidence="2 3">
    <name type="scientific">Pocillopora meandrina</name>
    <dbReference type="NCBI Taxonomy" id="46732"/>
    <lineage>
        <taxon>Eukaryota</taxon>
        <taxon>Metazoa</taxon>
        <taxon>Cnidaria</taxon>
        <taxon>Anthozoa</taxon>
        <taxon>Hexacorallia</taxon>
        <taxon>Scleractinia</taxon>
        <taxon>Astrocoeniina</taxon>
        <taxon>Pocilloporidae</taxon>
        <taxon>Pocillopora</taxon>
    </lineage>
</organism>
<comment type="caution">
    <text evidence="2">The sequence shown here is derived from an EMBL/GenBank/DDBJ whole genome shotgun (WGS) entry which is preliminary data.</text>
</comment>